<keyword evidence="1" id="KW-1133">Transmembrane helix</keyword>
<gene>
    <name evidence="2" type="ORF">A3K52_05385</name>
</gene>
<accession>A0A1F7L235</accession>
<feature type="transmembrane region" description="Helical" evidence="1">
    <location>
        <begin position="104"/>
        <end position="126"/>
    </location>
</feature>
<evidence type="ECO:0000256" key="1">
    <source>
        <dbReference type="SAM" id="Phobius"/>
    </source>
</evidence>
<protein>
    <submittedName>
        <fullName evidence="2">Uncharacterized protein</fullName>
    </submittedName>
</protein>
<name>A0A1F7L235_9BACT</name>
<evidence type="ECO:0000313" key="2">
    <source>
        <dbReference type="EMBL" id="OGK74171.1"/>
    </source>
</evidence>
<feature type="transmembrane region" description="Helical" evidence="1">
    <location>
        <begin position="76"/>
        <end position="92"/>
    </location>
</feature>
<feature type="transmembrane region" description="Helical" evidence="1">
    <location>
        <begin position="7"/>
        <end position="29"/>
    </location>
</feature>
<keyword evidence="1" id="KW-0812">Transmembrane</keyword>
<sequence>MILVVSYFVLFAVNSFIFFLSNLLFPYYVVLGTSHIPKLWAIAHSTGVLALLNTFAIPFVRVYEKNKGKVFTTQQWMIYYLLLNGVGIWIISRFPTQFGLGVRAWWVIVLLAAVLDVVQGIVMMKLEKFRAKHGNRS</sequence>
<keyword evidence="1" id="KW-0472">Membrane</keyword>
<dbReference type="EMBL" id="MGBR01000001">
    <property type="protein sequence ID" value="OGK74171.1"/>
    <property type="molecule type" value="Genomic_DNA"/>
</dbReference>
<feature type="transmembrane region" description="Helical" evidence="1">
    <location>
        <begin position="41"/>
        <end position="64"/>
    </location>
</feature>
<comment type="caution">
    <text evidence="2">The sequence shown here is derived from an EMBL/GenBank/DDBJ whole genome shotgun (WGS) entry which is preliminary data.</text>
</comment>
<dbReference type="AlphaFoldDB" id="A0A1F7L235"/>
<proteinExistence type="predicted"/>
<organism evidence="2 3">
    <name type="scientific">Candidatus Roizmanbacteria bacterium RIFOXYD1_FULL_38_12</name>
    <dbReference type="NCBI Taxonomy" id="1802093"/>
    <lineage>
        <taxon>Bacteria</taxon>
        <taxon>Candidatus Roizmaniibacteriota</taxon>
    </lineage>
</organism>
<reference evidence="2 3" key="1">
    <citation type="journal article" date="2016" name="Nat. Commun.">
        <title>Thousands of microbial genomes shed light on interconnected biogeochemical processes in an aquifer system.</title>
        <authorList>
            <person name="Anantharaman K."/>
            <person name="Brown C.T."/>
            <person name="Hug L.A."/>
            <person name="Sharon I."/>
            <person name="Castelle C.J."/>
            <person name="Probst A.J."/>
            <person name="Thomas B.C."/>
            <person name="Singh A."/>
            <person name="Wilkins M.J."/>
            <person name="Karaoz U."/>
            <person name="Brodie E.L."/>
            <person name="Williams K.H."/>
            <person name="Hubbard S.S."/>
            <person name="Banfield J.F."/>
        </authorList>
    </citation>
    <scope>NUCLEOTIDE SEQUENCE [LARGE SCALE GENOMIC DNA]</scope>
</reference>
<evidence type="ECO:0000313" key="3">
    <source>
        <dbReference type="Proteomes" id="UP000177050"/>
    </source>
</evidence>
<dbReference type="Proteomes" id="UP000177050">
    <property type="component" value="Unassembled WGS sequence"/>
</dbReference>